<evidence type="ECO:0000313" key="3">
    <source>
        <dbReference type="EMBL" id="MEK0170093.1"/>
    </source>
</evidence>
<proteinExistence type="predicted"/>
<protein>
    <recommendedName>
        <fullName evidence="5">Bacterial Ig domain-containing protein</fullName>
    </recommendedName>
</protein>
<organism evidence="3 4">
    <name type="scientific">Curtobacterium citreum</name>
    <dbReference type="NCBI Taxonomy" id="2036"/>
    <lineage>
        <taxon>Bacteria</taxon>
        <taxon>Bacillati</taxon>
        <taxon>Actinomycetota</taxon>
        <taxon>Actinomycetes</taxon>
        <taxon>Micrococcales</taxon>
        <taxon>Microbacteriaceae</taxon>
        <taxon>Curtobacterium</taxon>
    </lineage>
</organism>
<evidence type="ECO:0008006" key="5">
    <source>
        <dbReference type="Google" id="ProtNLM"/>
    </source>
</evidence>
<keyword evidence="2" id="KW-0732">Signal</keyword>
<keyword evidence="4" id="KW-1185">Reference proteome</keyword>
<feature type="region of interest" description="Disordered" evidence="1">
    <location>
        <begin position="464"/>
        <end position="491"/>
    </location>
</feature>
<dbReference type="PROSITE" id="PS51257">
    <property type="entry name" value="PROKAR_LIPOPROTEIN"/>
    <property type="match status" value="1"/>
</dbReference>
<feature type="chain" id="PRO_5045215851" description="Bacterial Ig domain-containing protein" evidence="2">
    <location>
        <begin position="32"/>
        <end position="491"/>
    </location>
</feature>
<gene>
    <name evidence="3" type="ORF">WMN62_01275</name>
</gene>
<feature type="non-terminal residue" evidence="3">
    <location>
        <position position="491"/>
    </location>
</feature>
<accession>A0ABU8Y5I6</accession>
<sequence length="491" mass="50548">MALTRTSRMTSLGVVIAVGLSCTIGAVGASAAVAAPAAPSATGAAATAAVIDPSVDAPVVRTIDTEANGTQRMQGMAGTDRVEVLDGDVVVSVWPGGGGLFMIAVGEQFRDTELTIAAVRMVDGEPHRSVPVVLPRTLQVDGLTSSSTTFTPGTHEFRGTATAGATITATDAEGEELFSTEVPSTRAASGPWSAEADLTDAEHTVTFTQTAPSGITTRMQDIAYVPSEVAAPTIDNLDRSVSGEYIIRGTSNGARTGTAVATVGTDEYTVQFRNGLFSVVVPESRIGQTAQVVTRTDAGESAAVPVVLAAAEQDDAIPAPTVRDIVNTPDGRILVNGQRSAPGHIWFLHGDRVVAGTVPDGIFSFFIGKQYTGEQIDMVTMQEGRISDRVALPRLLSVDGVTSEANVFVPGEHAFSGTAQAGSTVVASDADGNRLFEATADGSRSGLGTWSASADLPDSDLAVTFTQTTPDGRTSSMPDVAFTTEDDAAPV</sequence>
<reference evidence="3 4" key="1">
    <citation type="submission" date="2024-03" db="EMBL/GenBank/DDBJ databases">
        <title>Whole genomes of four grape xylem sap localized bacterial endophytes.</title>
        <authorList>
            <person name="Kumar G."/>
            <person name="Savka M.A."/>
        </authorList>
    </citation>
    <scope>NUCLEOTIDE SEQUENCE [LARGE SCALE GENOMIC DNA]</scope>
    <source>
        <strain evidence="3 4">RIT_GXS8</strain>
    </source>
</reference>
<evidence type="ECO:0000256" key="2">
    <source>
        <dbReference type="SAM" id="SignalP"/>
    </source>
</evidence>
<feature type="signal peptide" evidence="2">
    <location>
        <begin position="1"/>
        <end position="31"/>
    </location>
</feature>
<evidence type="ECO:0000313" key="4">
    <source>
        <dbReference type="Proteomes" id="UP001370299"/>
    </source>
</evidence>
<evidence type="ECO:0000256" key="1">
    <source>
        <dbReference type="SAM" id="MobiDB-lite"/>
    </source>
</evidence>
<dbReference type="Proteomes" id="UP001370299">
    <property type="component" value="Unassembled WGS sequence"/>
</dbReference>
<feature type="compositionally biased region" description="Polar residues" evidence="1">
    <location>
        <begin position="464"/>
        <end position="477"/>
    </location>
</feature>
<name>A0ABU8Y5I6_9MICO</name>
<comment type="caution">
    <text evidence="3">The sequence shown here is derived from an EMBL/GenBank/DDBJ whole genome shotgun (WGS) entry which is preliminary data.</text>
</comment>
<dbReference type="InterPro" id="IPR013783">
    <property type="entry name" value="Ig-like_fold"/>
</dbReference>
<dbReference type="Gene3D" id="2.60.40.10">
    <property type="entry name" value="Immunoglobulins"/>
    <property type="match status" value="2"/>
</dbReference>
<dbReference type="EMBL" id="JBBLYY010000011">
    <property type="protein sequence ID" value="MEK0170093.1"/>
    <property type="molecule type" value="Genomic_DNA"/>
</dbReference>